<dbReference type="EMBL" id="DF237151">
    <property type="protein sequence ID" value="GAQ84712.1"/>
    <property type="molecule type" value="Genomic_DNA"/>
</dbReference>
<feature type="domain" description="Nitrite/Sulfite reductase ferredoxin-like" evidence="16">
    <location>
        <begin position="432"/>
        <end position="494"/>
    </location>
</feature>
<feature type="domain" description="Nitrite/Sulfite reductase ferredoxin-like" evidence="16">
    <location>
        <begin position="174"/>
        <end position="240"/>
    </location>
</feature>
<evidence type="ECO:0000256" key="11">
    <source>
        <dbReference type="ARBA" id="ARBA00038893"/>
    </source>
</evidence>
<dbReference type="OrthoDB" id="432685at2759"/>
<organism evidence="17 18">
    <name type="scientific">Klebsormidium nitens</name>
    <name type="common">Green alga</name>
    <name type="synonym">Ulothrix nitens</name>
    <dbReference type="NCBI Taxonomy" id="105231"/>
    <lineage>
        <taxon>Eukaryota</taxon>
        <taxon>Viridiplantae</taxon>
        <taxon>Streptophyta</taxon>
        <taxon>Klebsormidiophyceae</taxon>
        <taxon>Klebsormidiales</taxon>
        <taxon>Klebsormidiaceae</taxon>
        <taxon>Klebsormidium</taxon>
    </lineage>
</organism>
<evidence type="ECO:0000256" key="7">
    <source>
        <dbReference type="ARBA" id="ARBA00023002"/>
    </source>
</evidence>
<comment type="cofactor">
    <cofactor evidence="1">
        <name>siroheme</name>
        <dbReference type="ChEBI" id="CHEBI:60052"/>
    </cofactor>
</comment>
<accession>A0A1Y1I434</accession>
<evidence type="ECO:0000256" key="12">
    <source>
        <dbReference type="ARBA" id="ARBA00040459"/>
    </source>
</evidence>
<dbReference type="PANTHER" id="PTHR32439">
    <property type="entry name" value="FERREDOXIN--NITRITE REDUCTASE, CHLOROPLASTIC"/>
    <property type="match status" value="1"/>
</dbReference>
<feature type="domain" description="Nitrite/sulphite reductase 4Fe-4S" evidence="15">
    <location>
        <begin position="250"/>
        <end position="406"/>
    </location>
</feature>
<dbReference type="NCBIfam" id="NF007125">
    <property type="entry name" value="PRK09566.1"/>
    <property type="match status" value="1"/>
</dbReference>
<dbReference type="Pfam" id="PF01077">
    <property type="entry name" value="NIR_SIR"/>
    <property type="match status" value="2"/>
</dbReference>
<comment type="catalytic activity">
    <reaction evidence="13">
        <text>6 oxidized [2Fe-2S]-[ferredoxin] + NH4(+) + 2 H2O = nitrite + 6 reduced [2Fe-2S]-[ferredoxin] + 8 H(+)</text>
        <dbReference type="Rhea" id="RHEA:18041"/>
        <dbReference type="Rhea" id="RHEA-COMP:10000"/>
        <dbReference type="Rhea" id="RHEA-COMP:10001"/>
        <dbReference type="ChEBI" id="CHEBI:15377"/>
        <dbReference type="ChEBI" id="CHEBI:15378"/>
        <dbReference type="ChEBI" id="CHEBI:16301"/>
        <dbReference type="ChEBI" id="CHEBI:28938"/>
        <dbReference type="ChEBI" id="CHEBI:33737"/>
        <dbReference type="ChEBI" id="CHEBI:33738"/>
        <dbReference type="EC" id="1.7.7.1"/>
    </reaction>
</comment>
<evidence type="ECO:0000256" key="8">
    <source>
        <dbReference type="ARBA" id="ARBA00023004"/>
    </source>
</evidence>
<dbReference type="PANTHER" id="PTHR32439:SF0">
    <property type="entry name" value="FERREDOXIN--NITRITE REDUCTASE, CHLOROPLASTIC"/>
    <property type="match status" value="1"/>
</dbReference>
<dbReference type="Gene3D" id="3.30.413.10">
    <property type="entry name" value="Sulfite Reductase Hemoprotein, domain 1"/>
    <property type="match status" value="2"/>
</dbReference>
<dbReference type="InterPro" id="IPR006066">
    <property type="entry name" value="NO2/SO3_Rdtase_FeS/sirohaem_BS"/>
</dbReference>
<keyword evidence="9" id="KW-0411">Iron-sulfur</keyword>
<comment type="pathway">
    <text evidence="2">Nitrogen metabolism; nitrate reduction (assimilation).</text>
</comment>
<dbReference type="PRINTS" id="PR00397">
    <property type="entry name" value="SIROHAEM"/>
</dbReference>
<dbReference type="AlphaFoldDB" id="A0A1Y1I434"/>
<dbReference type="GO" id="GO:0016491">
    <property type="term" value="F:oxidoreductase activity"/>
    <property type="evidence" value="ECO:0000318"/>
    <property type="project" value="GO_Central"/>
</dbReference>
<keyword evidence="6" id="KW-0479">Metal-binding</keyword>
<keyword evidence="4" id="KW-0004">4Fe-4S</keyword>
<dbReference type="SUPFAM" id="SSF56014">
    <property type="entry name" value="Nitrite and sulphite reductase 4Fe-4S domain-like"/>
    <property type="match status" value="2"/>
</dbReference>
<dbReference type="GO" id="GO:0051539">
    <property type="term" value="F:4 iron, 4 sulfur cluster binding"/>
    <property type="evidence" value="ECO:0007669"/>
    <property type="project" value="UniProtKB-KW"/>
</dbReference>
<evidence type="ECO:0000256" key="13">
    <source>
        <dbReference type="ARBA" id="ARBA00048538"/>
    </source>
</evidence>
<evidence type="ECO:0000259" key="16">
    <source>
        <dbReference type="Pfam" id="PF03460"/>
    </source>
</evidence>
<evidence type="ECO:0000256" key="9">
    <source>
        <dbReference type="ARBA" id="ARBA00023014"/>
    </source>
</evidence>
<dbReference type="GO" id="GO:0010167">
    <property type="term" value="P:response to nitrate"/>
    <property type="evidence" value="ECO:0000318"/>
    <property type="project" value="GO_Central"/>
</dbReference>
<evidence type="ECO:0000256" key="6">
    <source>
        <dbReference type="ARBA" id="ARBA00022723"/>
    </source>
</evidence>
<proteinExistence type="inferred from homology"/>
<dbReference type="GO" id="GO:0020037">
    <property type="term" value="F:heme binding"/>
    <property type="evidence" value="ECO:0007669"/>
    <property type="project" value="InterPro"/>
</dbReference>
<feature type="region of interest" description="Disordered" evidence="14">
    <location>
        <begin position="1"/>
        <end position="23"/>
    </location>
</feature>
<evidence type="ECO:0000256" key="3">
    <source>
        <dbReference type="ARBA" id="ARBA00010429"/>
    </source>
</evidence>
<dbReference type="GO" id="GO:0042128">
    <property type="term" value="P:nitrate assimilation"/>
    <property type="evidence" value="ECO:0007669"/>
    <property type="project" value="UniProtKB-KW"/>
</dbReference>
<keyword evidence="18" id="KW-1185">Reference proteome</keyword>
<dbReference type="Gene3D" id="3.90.480.20">
    <property type="match status" value="1"/>
</dbReference>
<dbReference type="OMA" id="FFRPVTP"/>
<keyword evidence="5" id="KW-0349">Heme</keyword>
<protein>
    <recommendedName>
        <fullName evidence="12">Ferredoxin--nitrite reductase, chloroplastic</fullName>
        <ecNumber evidence="11">1.7.7.1</ecNumber>
    </recommendedName>
</protein>
<feature type="compositionally biased region" description="Polar residues" evidence="14">
    <location>
        <begin position="1"/>
        <end position="15"/>
    </location>
</feature>
<dbReference type="GO" id="GO:0046872">
    <property type="term" value="F:metal ion binding"/>
    <property type="evidence" value="ECO:0007669"/>
    <property type="project" value="UniProtKB-KW"/>
</dbReference>
<dbReference type="InterPro" id="IPR045854">
    <property type="entry name" value="NO2/SO3_Rdtase_4Fe4S_sf"/>
</dbReference>
<evidence type="ECO:0000256" key="2">
    <source>
        <dbReference type="ARBA" id="ARBA00005096"/>
    </source>
</evidence>
<evidence type="ECO:0000313" key="17">
    <source>
        <dbReference type="EMBL" id="GAQ84712.1"/>
    </source>
</evidence>
<name>A0A1Y1I434_KLENI</name>
<dbReference type="Pfam" id="PF03460">
    <property type="entry name" value="NIR_SIR_ferr"/>
    <property type="match status" value="2"/>
</dbReference>
<evidence type="ECO:0000256" key="4">
    <source>
        <dbReference type="ARBA" id="ARBA00022485"/>
    </source>
</evidence>
<dbReference type="PROSITE" id="PS00365">
    <property type="entry name" value="NIR_SIR"/>
    <property type="match status" value="1"/>
</dbReference>
<sequence>MKAATLTRTGVSQTPAGFAANPHAALGPQFAGLRAMPLPKKAAPCAAPPQNRASVISATEKVPEKKPRDVAAKAVATAPPPPMQGESAPPQVDAERLVPRVAKNEEGFWELKKEFQASLNPAEKIKLGAEPMKLFTEMRIKDLAEQGFAEVDKTKEGKDDIDVRLKWMGLFHRRKRTPGRFMMRLKIPNGIVTAKQTAYLASVIAKYGADGCADITTRQNYQLRGILLEDVPEIMKGFEEHGLSAIQSGMDNVRNGVGSPLAGIDPEEILDTIPYNIALNDYINNNKKGNLDITNLPRKWNVAVVGTHDLYEHPHINDLAYMPATKDGVLGFNILVGGFFSQKRCAEAIPMDAWVPSDDVVPLCKAVLEAFRDLGSRANRQKARMMWLIDEIGLEAFREEVAKRMPTGTIPRAGTDMVDPTWKRRSYFGVNKQKQAGLNFVGVLVPVGRLQADDMFEFARVAEEYGSGELRMTVEQNFIIPNVPDDKVEAFLADPLFKKFTPFPSNLSANLVSCTGSQFCGVALIETKNRALDITAQLEASLDVPTPVRMHWTGCPNTCGQVQVADIGFMGAAARDENKKPCEGVDIFLGGRIGSDSHLGECVKKGVPVSQLVPVVEELLMTHFGATRKAVAA</sequence>
<feature type="domain" description="Nitrite/sulphite reductase 4Fe-4S" evidence="15">
    <location>
        <begin position="510"/>
        <end position="622"/>
    </location>
</feature>
<dbReference type="GO" id="GO:0048307">
    <property type="term" value="F:ferredoxin-nitrite reductase activity"/>
    <property type="evidence" value="ECO:0007669"/>
    <property type="project" value="UniProtKB-EC"/>
</dbReference>
<dbReference type="SUPFAM" id="SSF55124">
    <property type="entry name" value="Nitrite/Sulfite reductase N-terminal domain-like"/>
    <property type="match status" value="2"/>
</dbReference>
<keyword evidence="7" id="KW-0560">Oxidoreductase</keyword>
<dbReference type="InterPro" id="IPR036136">
    <property type="entry name" value="Nit/Sulf_reduc_fer-like_dom_sf"/>
</dbReference>
<evidence type="ECO:0000313" key="18">
    <source>
        <dbReference type="Proteomes" id="UP000054558"/>
    </source>
</evidence>
<gene>
    <name evidence="17" type="ORF">KFL_002020070</name>
</gene>
<reference evidence="17 18" key="1">
    <citation type="journal article" date="2014" name="Nat. Commun.">
        <title>Klebsormidium flaccidum genome reveals primary factors for plant terrestrial adaptation.</title>
        <authorList>
            <person name="Hori K."/>
            <person name="Maruyama F."/>
            <person name="Fujisawa T."/>
            <person name="Togashi T."/>
            <person name="Yamamoto N."/>
            <person name="Seo M."/>
            <person name="Sato S."/>
            <person name="Yamada T."/>
            <person name="Mori H."/>
            <person name="Tajima N."/>
            <person name="Moriyama T."/>
            <person name="Ikeuchi M."/>
            <person name="Watanabe M."/>
            <person name="Wada H."/>
            <person name="Kobayashi K."/>
            <person name="Saito M."/>
            <person name="Masuda T."/>
            <person name="Sasaki-Sekimoto Y."/>
            <person name="Mashiguchi K."/>
            <person name="Awai K."/>
            <person name="Shimojima M."/>
            <person name="Masuda S."/>
            <person name="Iwai M."/>
            <person name="Nobusawa T."/>
            <person name="Narise T."/>
            <person name="Kondo S."/>
            <person name="Saito H."/>
            <person name="Sato R."/>
            <person name="Murakawa M."/>
            <person name="Ihara Y."/>
            <person name="Oshima-Yamada Y."/>
            <person name="Ohtaka K."/>
            <person name="Satoh M."/>
            <person name="Sonobe K."/>
            <person name="Ishii M."/>
            <person name="Ohtani R."/>
            <person name="Kanamori-Sato M."/>
            <person name="Honoki R."/>
            <person name="Miyazaki D."/>
            <person name="Mochizuki H."/>
            <person name="Umetsu J."/>
            <person name="Higashi K."/>
            <person name="Shibata D."/>
            <person name="Kamiya Y."/>
            <person name="Sato N."/>
            <person name="Nakamura Y."/>
            <person name="Tabata S."/>
            <person name="Ida S."/>
            <person name="Kurokawa K."/>
            <person name="Ohta H."/>
        </authorList>
    </citation>
    <scope>NUCLEOTIDE SEQUENCE [LARGE SCALE GENOMIC DNA]</scope>
    <source>
        <strain evidence="17 18">NIES-2285</strain>
    </source>
</reference>
<dbReference type="EC" id="1.7.7.1" evidence="11"/>
<keyword evidence="10" id="KW-0534">Nitrate assimilation</keyword>
<comment type="similarity">
    <text evidence="3">Belongs to the nitrite and sulfite reductase 4Fe-4S domain family.</text>
</comment>
<dbReference type="STRING" id="105231.A0A1Y1I434"/>
<evidence type="ECO:0000256" key="5">
    <source>
        <dbReference type="ARBA" id="ARBA00022617"/>
    </source>
</evidence>
<evidence type="ECO:0000256" key="10">
    <source>
        <dbReference type="ARBA" id="ARBA00023063"/>
    </source>
</evidence>
<evidence type="ECO:0000256" key="1">
    <source>
        <dbReference type="ARBA" id="ARBA00001929"/>
    </source>
</evidence>
<dbReference type="InterPro" id="IPR006067">
    <property type="entry name" value="NO2/SO3_Rdtase_4Fe4S_dom"/>
</dbReference>
<dbReference type="InterPro" id="IPR051329">
    <property type="entry name" value="NIR_SIR_4Fe-4S"/>
</dbReference>
<keyword evidence="8" id="KW-0408">Iron</keyword>
<evidence type="ECO:0000256" key="14">
    <source>
        <dbReference type="SAM" id="MobiDB-lite"/>
    </source>
</evidence>
<dbReference type="InterPro" id="IPR005117">
    <property type="entry name" value="NiRdtase/SiRdtase_haem-b_fer"/>
</dbReference>
<evidence type="ECO:0000259" key="15">
    <source>
        <dbReference type="Pfam" id="PF01077"/>
    </source>
</evidence>
<dbReference type="Proteomes" id="UP000054558">
    <property type="component" value="Unassembled WGS sequence"/>
</dbReference>